<dbReference type="KEGG" id="mag:amb0483"/>
<name>Q2WA38_PARM1</name>
<proteinExistence type="predicted"/>
<dbReference type="HOGENOM" id="CLU_3119501_0_0_5"/>
<organism evidence="1 2">
    <name type="scientific">Paramagnetospirillum magneticum (strain ATCC 700264 / AMB-1)</name>
    <name type="common">Magnetospirillum magneticum</name>
    <dbReference type="NCBI Taxonomy" id="342108"/>
    <lineage>
        <taxon>Bacteria</taxon>
        <taxon>Pseudomonadati</taxon>
        <taxon>Pseudomonadota</taxon>
        <taxon>Alphaproteobacteria</taxon>
        <taxon>Rhodospirillales</taxon>
        <taxon>Magnetospirillaceae</taxon>
        <taxon>Paramagnetospirillum</taxon>
    </lineage>
</organism>
<reference evidence="1 2" key="1">
    <citation type="journal article" date="2005" name="DNA Res.">
        <title>Complete genome sequence of the facultative anaerobic magnetotactic bacterium Magnetospirillum sp. strain AMB-1.</title>
        <authorList>
            <person name="Matsunaga T."/>
            <person name="Okamura Y."/>
            <person name="Fukuda Y."/>
            <person name="Wahyudi A.T."/>
            <person name="Murase Y."/>
            <person name="Takeyama H."/>
        </authorList>
    </citation>
    <scope>NUCLEOTIDE SEQUENCE [LARGE SCALE GENOMIC DNA]</scope>
    <source>
        <strain evidence="2">ATCC 700264 / AMB-1</strain>
    </source>
</reference>
<sequence>MPTANPTVFRVNAIRPLPRSAPSIAQNDSMFGPFNHMTSAVLFLPEKVLH</sequence>
<accession>Q2WA38</accession>
<protein>
    <submittedName>
        <fullName evidence="1">Uncharacterized protein</fullName>
    </submittedName>
</protein>
<dbReference type="EMBL" id="AP007255">
    <property type="protein sequence ID" value="BAE49287.1"/>
    <property type="molecule type" value="Genomic_DNA"/>
</dbReference>
<dbReference type="AlphaFoldDB" id="Q2WA38"/>
<dbReference type="Proteomes" id="UP000007058">
    <property type="component" value="Chromosome"/>
</dbReference>
<evidence type="ECO:0000313" key="1">
    <source>
        <dbReference type="EMBL" id="BAE49287.1"/>
    </source>
</evidence>
<keyword evidence="2" id="KW-1185">Reference proteome</keyword>
<gene>
    <name evidence="1" type="ordered locus">amb0483</name>
</gene>
<evidence type="ECO:0000313" key="2">
    <source>
        <dbReference type="Proteomes" id="UP000007058"/>
    </source>
</evidence>